<name>A0A0A2C4N5_PROMR</name>
<protein>
    <submittedName>
        <fullName evidence="1">Uncharacterized protein</fullName>
    </submittedName>
</protein>
<organism evidence="1 2">
    <name type="scientific">Prochlorococcus marinus str. PAC1</name>
    <dbReference type="NCBI Taxonomy" id="59924"/>
    <lineage>
        <taxon>Bacteria</taxon>
        <taxon>Bacillati</taxon>
        <taxon>Cyanobacteriota</taxon>
        <taxon>Cyanophyceae</taxon>
        <taxon>Synechococcales</taxon>
        <taxon>Prochlorococcaceae</taxon>
        <taxon>Prochlorococcus</taxon>
    </lineage>
</organism>
<comment type="caution">
    <text evidence="1">The sequence shown here is derived from an EMBL/GenBank/DDBJ whole genome shotgun (WGS) entry which is preliminary data.</text>
</comment>
<evidence type="ECO:0000313" key="2">
    <source>
        <dbReference type="Proteomes" id="UP000030392"/>
    </source>
</evidence>
<dbReference type="EMBL" id="JNAX01000015">
    <property type="protein sequence ID" value="KGG19865.1"/>
    <property type="molecule type" value="Genomic_DNA"/>
</dbReference>
<dbReference type="AlphaFoldDB" id="A0A0A2C4N5"/>
<dbReference type="RefSeq" id="WP_036907799.1">
    <property type="nucleotide sequence ID" value="NZ_CP138967.1"/>
</dbReference>
<evidence type="ECO:0000313" key="1">
    <source>
        <dbReference type="EMBL" id="KGG19865.1"/>
    </source>
</evidence>
<reference evidence="2" key="1">
    <citation type="journal article" date="2014" name="Sci. Data">
        <title>Genomes of diverse isolates of the marine cyanobacterium Prochlorococcus.</title>
        <authorList>
            <person name="Biller S."/>
            <person name="Berube P."/>
            <person name="Thompson J."/>
            <person name="Kelly L."/>
            <person name="Roggensack S."/>
            <person name="Awad L."/>
            <person name="Roache-Johnson K."/>
            <person name="Ding H."/>
            <person name="Giovannoni S.J."/>
            <person name="Moore L.R."/>
            <person name="Chisholm S.W."/>
        </authorList>
    </citation>
    <scope>NUCLEOTIDE SEQUENCE [LARGE SCALE GENOMIC DNA]</scope>
    <source>
        <strain evidence="2">PAC1</strain>
    </source>
</reference>
<proteinExistence type="predicted"/>
<gene>
    <name evidence="1" type="ORF">EV03_2255</name>
</gene>
<dbReference type="Proteomes" id="UP000030392">
    <property type="component" value="Unassembled WGS sequence"/>
</dbReference>
<accession>A0A0A2C4N5</accession>
<sequence>MPRVKREKYPEKAPWDLGPLSEHKNQENWRLVRGSEIVIFARKGEDNHFFIMQRDDKEPIQILAFQARLTYQQLLDKGFKLEVS</sequence>